<protein>
    <submittedName>
        <fullName evidence="12">Mitochondrial carrier domain-containing protein</fullName>
    </submittedName>
</protein>
<keyword evidence="9 10" id="KW-0472">Membrane</keyword>
<feature type="repeat" description="Solcar" evidence="10">
    <location>
        <begin position="113"/>
        <end position="202"/>
    </location>
</feature>
<evidence type="ECO:0000256" key="9">
    <source>
        <dbReference type="ARBA" id="ARBA00023136"/>
    </source>
</evidence>
<keyword evidence="3 11" id="KW-0813">Transport</keyword>
<dbReference type="OrthoDB" id="44467at2759"/>
<evidence type="ECO:0000256" key="6">
    <source>
        <dbReference type="ARBA" id="ARBA00022792"/>
    </source>
</evidence>
<comment type="subcellular location">
    <subcellularLocation>
        <location evidence="1">Mitochondrion membrane</location>
        <topology evidence="1">Multi-pass membrane protein</topology>
    </subcellularLocation>
</comment>
<proteinExistence type="inferred from homology"/>
<reference evidence="12" key="1">
    <citation type="submission" date="2019-04" db="EMBL/GenBank/DDBJ databases">
        <title>Friends and foes A comparative genomics studyof 23 Aspergillus species from section Flavi.</title>
        <authorList>
            <consortium name="DOE Joint Genome Institute"/>
            <person name="Kjaerbolling I."/>
            <person name="Vesth T."/>
            <person name="Frisvad J.C."/>
            <person name="Nybo J.L."/>
            <person name="Theobald S."/>
            <person name="Kildgaard S."/>
            <person name="Isbrandt T."/>
            <person name="Kuo A."/>
            <person name="Sato A."/>
            <person name="Lyhne E.K."/>
            <person name="Kogle M.E."/>
            <person name="Wiebenga A."/>
            <person name="Kun R.S."/>
            <person name="Lubbers R.J."/>
            <person name="Makela M.R."/>
            <person name="Barry K."/>
            <person name="Chovatia M."/>
            <person name="Clum A."/>
            <person name="Daum C."/>
            <person name="Haridas S."/>
            <person name="He G."/>
            <person name="LaButti K."/>
            <person name="Lipzen A."/>
            <person name="Mondo S."/>
            <person name="Riley R."/>
            <person name="Salamov A."/>
            <person name="Simmons B.A."/>
            <person name="Magnuson J.K."/>
            <person name="Henrissat B."/>
            <person name="Mortensen U.H."/>
            <person name="Larsen T.O."/>
            <person name="Devries R.P."/>
            <person name="Grigoriev I.V."/>
            <person name="Machida M."/>
            <person name="Baker S.E."/>
            <person name="Andersen M.R."/>
        </authorList>
    </citation>
    <scope>NUCLEOTIDE SEQUENCE [LARGE SCALE GENOMIC DNA]</scope>
    <source>
        <strain evidence="12">IBT 14317</strain>
    </source>
</reference>
<evidence type="ECO:0000256" key="2">
    <source>
        <dbReference type="ARBA" id="ARBA00006375"/>
    </source>
</evidence>
<dbReference type="GO" id="GO:0071913">
    <property type="term" value="F:citrate secondary active transmembrane transporter activity"/>
    <property type="evidence" value="ECO:0007669"/>
    <property type="project" value="TreeGrafter"/>
</dbReference>
<evidence type="ECO:0000256" key="4">
    <source>
        <dbReference type="ARBA" id="ARBA00022692"/>
    </source>
</evidence>
<keyword evidence="8" id="KW-0496">Mitochondrion</keyword>
<dbReference type="GO" id="GO:0031966">
    <property type="term" value="C:mitochondrial membrane"/>
    <property type="evidence" value="ECO:0007669"/>
    <property type="project" value="UniProtKB-SubCell"/>
</dbReference>
<dbReference type="GO" id="GO:0006843">
    <property type="term" value="P:mitochondrial citrate transmembrane transport"/>
    <property type="evidence" value="ECO:0007669"/>
    <property type="project" value="TreeGrafter"/>
</dbReference>
<dbReference type="InterPro" id="IPR049563">
    <property type="entry name" value="TXTP-like"/>
</dbReference>
<keyword evidence="6" id="KW-0999">Mitochondrion inner membrane</keyword>
<evidence type="ECO:0000256" key="10">
    <source>
        <dbReference type="PROSITE-ProRule" id="PRU00282"/>
    </source>
</evidence>
<keyword evidence="4 10" id="KW-0812">Transmembrane</keyword>
<evidence type="ECO:0000256" key="7">
    <source>
        <dbReference type="ARBA" id="ARBA00022989"/>
    </source>
</evidence>
<evidence type="ECO:0000256" key="8">
    <source>
        <dbReference type="ARBA" id="ARBA00023128"/>
    </source>
</evidence>
<feature type="repeat" description="Solcar" evidence="10">
    <location>
        <begin position="26"/>
        <end position="105"/>
    </location>
</feature>
<dbReference type="InterPro" id="IPR018108">
    <property type="entry name" value="MCP_transmembrane"/>
</dbReference>
<accession>A0A5N7C5J8</accession>
<feature type="repeat" description="Solcar" evidence="10">
    <location>
        <begin position="211"/>
        <end position="297"/>
    </location>
</feature>
<dbReference type="PROSITE" id="PS50920">
    <property type="entry name" value="SOLCAR"/>
    <property type="match status" value="3"/>
</dbReference>
<evidence type="ECO:0000313" key="12">
    <source>
        <dbReference type="EMBL" id="KAE8389376.1"/>
    </source>
</evidence>
<dbReference type="PANTHER" id="PTHR45788">
    <property type="entry name" value="SUCCINATE/FUMARATE MITOCHONDRIAL TRANSPORTER-RELATED"/>
    <property type="match status" value="1"/>
</dbReference>
<dbReference type="InterPro" id="IPR023395">
    <property type="entry name" value="MCP_dom_sf"/>
</dbReference>
<dbReference type="EMBL" id="ML735266">
    <property type="protein sequence ID" value="KAE8389376.1"/>
    <property type="molecule type" value="Genomic_DNA"/>
</dbReference>
<dbReference type="SUPFAM" id="SSF103506">
    <property type="entry name" value="Mitochondrial carrier"/>
    <property type="match status" value="1"/>
</dbReference>
<evidence type="ECO:0000256" key="1">
    <source>
        <dbReference type="ARBA" id="ARBA00004225"/>
    </source>
</evidence>
<gene>
    <name evidence="12" type="ORF">BDV23DRAFT_194445</name>
</gene>
<dbReference type="PANTHER" id="PTHR45788:SF3">
    <property type="entry name" value="TRICARBOXYLATE TRANSPORT PROTEIN"/>
    <property type="match status" value="1"/>
</dbReference>
<keyword evidence="5" id="KW-0677">Repeat</keyword>
<keyword evidence="7" id="KW-1133">Transmembrane helix</keyword>
<dbReference type="Proteomes" id="UP000326877">
    <property type="component" value="Unassembled WGS sequence"/>
</dbReference>
<comment type="similarity">
    <text evidence="2 11">Belongs to the mitochondrial carrier (TC 2.A.29) family.</text>
</comment>
<name>A0A5N7C5J8_PETAA</name>
<evidence type="ECO:0000256" key="5">
    <source>
        <dbReference type="ARBA" id="ARBA00022737"/>
    </source>
</evidence>
<dbReference type="Gene3D" id="1.50.40.10">
    <property type="entry name" value="Mitochondrial carrier domain"/>
    <property type="match status" value="2"/>
</dbReference>
<evidence type="ECO:0000256" key="3">
    <source>
        <dbReference type="ARBA" id="ARBA00022448"/>
    </source>
</evidence>
<organism evidence="12">
    <name type="scientific">Petromyces alliaceus</name>
    <name type="common">Aspergillus alliaceus</name>
    <dbReference type="NCBI Taxonomy" id="209559"/>
    <lineage>
        <taxon>Eukaryota</taxon>
        <taxon>Fungi</taxon>
        <taxon>Dikarya</taxon>
        <taxon>Ascomycota</taxon>
        <taxon>Pezizomycotina</taxon>
        <taxon>Eurotiomycetes</taxon>
        <taxon>Eurotiomycetidae</taxon>
        <taxon>Eurotiales</taxon>
        <taxon>Aspergillaceae</taxon>
        <taxon>Aspergillus</taxon>
        <taxon>Aspergillus subgen. Circumdati</taxon>
    </lineage>
</organism>
<evidence type="ECO:0000256" key="11">
    <source>
        <dbReference type="RuleBase" id="RU000488"/>
    </source>
</evidence>
<sequence>MDSRVKTGFALQEKATIRETSNKNKTKGLPALFAGACAGATEITITYPFESAKTRAQLERRLGKEKLPSVKPGIRGWYAGYAATVTGTAVKAAVQFSSFHIYRSALAGPNGELSTAASMIAGFGAGVTEAVLAVTPAEAIKTKIIDARKVGNTQMSTTMGAVAGILRQHGPAGFFSALGPTILRQSSNAAVKFTVYSELMGAARRYSGKDVHPLVSTLVGSVTGVCCAWSTQPLDVIKTRMQSLQARQLYGNAFRCASILLRQEGIGVFWSGVLFRTARLSLTSAIMFPVYEKVYAYVTQAKH</sequence>
<dbReference type="AlphaFoldDB" id="A0A5N7C5J8"/>
<dbReference type="Pfam" id="PF00153">
    <property type="entry name" value="Mito_carr"/>
    <property type="match status" value="3"/>
</dbReference>